<protein>
    <recommendedName>
        <fullName evidence="4">SAP domain-containing protein</fullName>
    </recommendedName>
</protein>
<reference evidence="2 3" key="1">
    <citation type="journal article" date="2018" name="Nat. Ecol. Evol.">
        <title>Pezizomycetes genomes reveal the molecular basis of ectomycorrhizal truffle lifestyle.</title>
        <authorList>
            <person name="Murat C."/>
            <person name="Payen T."/>
            <person name="Noel B."/>
            <person name="Kuo A."/>
            <person name="Morin E."/>
            <person name="Chen J."/>
            <person name="Kohler A."/>
            <person name="Krizsan K."/>
            <person name="Balestrini R."/>
            <person name="Da Silva C."/>
            <person name="Montanini B."/>
            <person name="Hainaut M."/>
            <person name="Levati E."/>
            <person name="Barry K.W."/>
            <person name="Belfiori B."/>
            <person name="Cichocki N."/>
            <person name="Clum A."/>
            <person name="Dockter R.B."/>
            <person name="Fauchery L."/>
            <person name="Guy J."/>
            <person name="Iotti M."/>
            <person name="Le Tacon F."/>
            <person name="Lindquist E.A."/>
            <person name="Lipzen A."/>
            <person name="Malagnac F."/>
            <person name="Mello A."/>
            <person name="Molinier V."/>
            <person name="Miyauchi S."/>
            <person name="Poulain J."/>
            <person name="Riccioni C."/>
            <person name="Rubini A."/>
            <person name="Sitrit Y."/>
            <person name="Splivallo R."/>
            <person name="Traeger S."/>
            <person name="Wang M."/>
            <person name="Zifcakova L."/>
            <person name="Wipf D."/>
            <person name="Zambonelli A."/>
            <person name="Paolocci F."/>
            <person name="Nowrousian M."/>
            <person name="Ottonello S."/>
            <person name="Baldrian P."/>
            <person name="Spatafora J.W."/>
            <person name="Henrissat B."/>
            <person name="Nagy L.G."/>
            <person name="Aury J.M."/>
            <person name="Wincker P."/>
            <person name="Grigoriev I.V."/>
            <person name="Bonfante P."/>
            <person name="Martin F.M."/>
        </authorList>
    </citation>
    <scope>NUCLEOTIDE SEQUENCE [LARGE SCALE GENOMIC DNA]</scope>
    <source>
        <strain evidence="2 3">RN42</strain>
    </source>
</reference>
<feature type="compositionally biased region" description="Low complexity" evidence="1">
    <location>
        <begin position="8"/>
        <end position="21"/>
    </location>
</feature>
<sequence length="541" mass="62113">MVHRSESSTRAAPSSSSSFATEAIRRGHTAFSQPRYERLSKSELLTLCTIRNILSSGNKATLISRLDNYDQVDQFKLFLADGTQGSGVRVLPNPTGTLHSHSQLEENDVQSSNPTTSMHGNQVLGIPFEVRRLIMQQLVSSNSNDGRRGRLDAWDDIVAFRLMDEYGRRMIMTRQDILGLRILPYWLEWYSAAGVFQELKVSRPLTVLFHAFQVPPPHLLDPSIVDGEDGAFFKAHIAVRLHQLNIKMIESRNDSCYDPEDHKDPRNMFCFPPQELEKYAHCECAKRAVWDILAVPKEHWWVLRDSEAGDYRYRPTLLISHLLLFWFNSRCTLPTTPCQPGYRYDSTQGYSINRYPPAFCDAINNLATALRKSFALKYFLTGDSVDLFTDFPTHYPENHFFQNYLARYGVVILLALIDLGHSTHDECWNQRLHEVKAAANSIARLVAFLTRLESYCIPPVKPVSLVRRWKPSAVRWTNPRQTYDANIPDSEHAKRFSADEIVEHFRSEVERFSDASMGFDLRCPELNPGNPNLVYPLGRRW</sequence>
<evidence type="ECO:0000313" key="3">
    <source>
        <dbReference type="Proteomes" id="UP000275078"/>
    </source>
</evidence>
<organism evidence="2 3">
    <name type="scientific">Ascobolus immersus RN42</name>
    <dbReference type="NCBI Taxonomy" id="1160509"/>
    <lineage>
        <taxon>Eukaryota</taxon>
        <taxon>Fungi</taxon>
        <taxon>Dikarya</taxon>
        <taxon>Ascomycota</taxon>
        <taxon>Pezizomycotina</taxon>
        <taxon>Pezizomycetes</taxon>
        <taxon>Pezizales</taxon>
        <taxon>Ascobolaceae</taxon>
        <taxon>Ascobolus</taxon>
    </lineage>
</organism>
<evidence type="ECO:0000313" key="2">
    <source>
        <dbReference type="EMBL" id="RPA72493.1"/>
    </source>
</evidence>
<gene>
    <name evidence="2" type="ORF">BJ508DRAFT_314682</name>
</gene>
<name>A0A3N4HE25_ASCIM</name>
<dbReference type="Proteomes" id="UP000275078">
    <property type="component" value="Unassembled WGS sequence"/>
</dbReference>
<keyword evidence="3" id="KW-1185">Reference proteome</keyword>
<dbReference type="InterPro" id="IPR036361">
    <property type="entry name" value="SAP_dom_sf"/>
</dbReference>
<accession>A0A3N4HE25</accession>
<feature type="region of interest" description="Disordered" evidence="1">
    <location>
        <begin position="1"/>
        <end position="21"/>
    </location>
</feature>
<evidence type="ECO:0008006" key="4">
    <source>
        <dbReference type="Google" id="ProtNLM"/>
    </source>
</evidence>
<evidence type="ECO:0000256" key="1">
    <source>
        <dbReference type="SAM" id="MobiDB-lite"/>
    </source>
</evidence>
<dbReference type="AlphaFoldDB" id="A0A3N4HE25"/>
<proteinExistence type="predicted"/>
<dbReference type="EMBL" id="ML119859">
    <property type="protein sequence ID" value="RPA72493.1"/>
    <property type="molecule type" value="Genomic_DNA"/>
</dbReference>
<dbReference type="Gene3D" id="1.10.720.30">
    <property type="entry name" value="SAP domain"/>
    <property type="match status" value="1"/>
</dbReference>